<dbReference type="AlphaFoldDB" id="A0A165E9E1"/>
<evidence type="ECO:0000313" key="2">
    <source>
        <dbReference type="EMBL" id="KZT54383.1"/>
    </source>
</evidence>
<sequence>MSIEIMGDILGERLPGRIPRSDCSGKLCRAERPDAFIHIPPHDSPGRVRPGFNEGYAGKLTVPHERIVWFLSNLQFNTEFRPLKACSLTFISNVVSKCRAIDSTAQCPRRGELSRDPEKLHQNHQLPASSTEKQQHSRPCENLPVQTVSATCSIGIGAPTPGIPCGRVRATGAAQRLSQSAASW</sequence>
<organism evidence="2 3">
    <name type="scientific">Calocera cornea HHB12733</name>
    <dbReference type="NCBI Taxonomy" id="1353952"/>
    <lineage>
        <taxon>Eukaryota</taxon>
        <taxon>Fungi</taxon>
        <taxon>Dikarya</taxon>
        <taxon>Basidiomycota</taxon>
        <taxon>Agaricomycotina</taxon>
        <taxon>Dacrymycetes</taxon>
        <taxon>Dacrymycetales</taxon>
        <taxon>Dacrymycetaceae</taxon>
        <taxon>Calocera</taxon>
    </lineage>
</organism>
<dbReference type="EMBL" id="KV424015">
    <property type="protein sequence ID" value="KZT54383.1"/>
    <property type="molecule type" value="Genomic_DNA"/>
</dbReference>
<gene>
    <name evidence="2" type="ORF">CALCODRAFT_14683</name>
</gene>
<evidence type="ECO:0000313" key="3">
    <source>
        <dbReference type="Proteomes" id="UP000076842"/>
    </source>
</evidence>
<proteinExistence type="predicted"/>
<feature type="compositionally biased region" description="Polar residues" evidence="1">
    <location>
        <begin position="123"/>
        <end position="132"/>
    </location>
</feature>
<name>A0A165E9E1_9BASI</name>
<reference evidence="2 3" key="1">
    <citation type="journal article" date="2016" name="Mol. Biol. Evol.">
        <title>Comparative Genomics of Early-Diverging Mushroom-Forming Fungi Provides Insights into the Origins of Lignocellulose Decay Capabilities.</title>
        <authorList>
            <person name="Nagy L.G."/>
            <person name="Riley R."/>
            <person name="Tritt A."/>
            <person name="Adam C."/>
            <person name="Daum C."/>
            <person name="Floudas D."/>
            <person name="Sun H."/>
            <person name="Yadav J.S."/>
            <person name="Pangilinan J."/>
            <person name="Larsson K.H."/>
            <person name="Matsuura K."/>
            <person name="Barry K."/>
            <person name="Labutti K."/>
            <person name="Kuo R."/>
            <person name="Ohm R.A."/>
            <person name="Bhattacharya S.S."/>
            <person name="Shirouzu T."/>
            <person name="Yoshinaga Y."/>
            <person name="Martin F.M."/>
            <person name="Grigoriev I.V."/>
            <person name="Hibbett D.S."/>
        </authorList>
    </citation>
    <scope>NUCLEOTIDE SEQUENCE [LARGE SCALE GENOMIC DNA]</scope>
    <source>
        <strain evidence="2 3">HHB12733</strain>
    </source>
</reference>
<keyword evidence="3" id="KW-1185">Reference proteome</keyword>
<dbReference type="Proteomes" id="UP000076842">
    <property type="component" value="Unassembled WGS sequence"/>
</dbReference>
<feature type="region of interest" description="Disordered" evidence="1">
    <location>
        <begin position="107"/>
        <end position="140"/>
    </location>
</feature>
<accession>A0A165E9E1</accession>
<feature type="compositionally biased region" description="Basic and acidic residues" evidence="1">
    <location>
        <begin position="109"/>
        <end position="121"/>
    </location>
</feature>
<protein>
    <submittedName>
        <fullName evidence="2">Uncharacterized protein</fullName>
    </submittedName>
</protein>
<evidence type="ECO:0000256" key="1">
    <source>
        <dbReference type="SAM" id="MobiDB-lite"/>
    </source>
</evidence>
<dbReference type="InParanoid" id="A0A165E9E1"/>